<keyword evidence="3" id="KW-1185">Reference proteome</keyword>
<dbReference type="EMBL" id="MNCJ02000321">
    <property type="protein sequence ID" value="KAF5803637.1"/>
    <property type="molecule type" value="Genomic_DNA"/>
</dbReference>
<dbReference type="EMBL" id="CM007895">
    <property type="protein sequence ID" value="OTG23530.1"/>
    <property type="molecule type" value="Genomic_DNA"/>
</dbReference>
<reference evidence="2" key="2">
    <citation type="submission" date="2017-02" db="EMBL/GenBank/DDBJ databases">
        <title>Sunflower complete genome.</title>
        <authorList>
            <person name="Langlade N."/>
            <person name="Munos S."/>
        </authorList>
    </citation>
    <scope>NUCLEOTIDE SEQUENCE [LARGE SCALE GENOMIC DNA]</scope>
    <source>
        <tissue evidence="2">Leaves</tissue>
    </source>
</reference>
<name>A0A251UJI2_HELAN</name>
<evidence type="ECO:0000313" key="1">
    <source>
        <dbReference type="EMBL" id="KAF5803637.1"/>
    </source>
</evidence>
<reference evidence="1" key="3">
    <citation type="submission" date="2020-06" db="EMBL/GenBank/DDBJ databases">
        <title>Helianthus annuus Genome sequencing and assembly Release 2.</title>
        <authorList>
            <person name="Gouzy J."/>
            <person name="Langlade N."/>
            <person name="Munos S."/>
        </authorList>
    </citation>
    <scope>NUCLEOTIDE SEQUENCE</scope>
    <source>
        <tissue evidence="1">Leaves</tissue>
    </source>
</reference>
<sequence>MFFRVLSFKEVLKVIRYLFLMDNFKKMLLLFCRNFVLVKIKIYIKMLLDLWFGVEILNSLPDLQKKLRG</sequence>
<proteinExistence type="predicted"/>
<organism evidence="2 3">
    <name type="scientific">Helianthus annuus</name>
    <name type="common">Common sunflower</name>
    <dbReference type="NCBI Taxonomy" id="4232"/>
    <lineage>
        <taxon>Eukaryota</taxon>
        <taxon>Viridiplantae</taxon>
        <taxon>Streptophyta</taxon>
        <taxon>Embryophyta</taxon>
        <taxon>Tracheophyta</taxon>
        <taxon>Spermatophyta</taxon>
        <taxon>Magnoliopsida</taxon>
        <taxon>eudicotyledons</taxon>
        <taxon>Gunneridae</taxon>
        <taxon>Pentapetalae</taxon>
        <taxon>asterids</taxon>
        <taxon>campanulids</taxon>
        <taxon>Asterales</taxon>
        <taxon>Asteraceae</taxon>
        <taxon>Asteroideae</taxon>
        <taxon>Heliantheae alliance</taxon>
        <taxon>Heliantheae</taxon>
        <taxon>Helianthus</taxon>
    </lineage>
</organism>
<accession>A0A251UJI2</accession>
<dbReference type="InParanoid" id="A0A251UJI2"/>
<gene>
    <name evidence="2" type="ORF">HannXRQ_Chr06g0183541</name>
    <name evidence="1" type="ORF">HanXRQr2_Chr06g0273751</name>
</gene>
<dbReference type="Proteomes" id="UP000215914">
    <property type="component" value="Chromosome 6"/>
</dbReference>
<dbReference type="Gramene" id="mRNA:HanXRQr2_Chr06g0273751">
    <property type="protein sequence ID" value="mRNA:HanXRQr2_Chr06g0273751"/>
    <property type="gene ID" value="HanXRQr2_Chr06g0273751"/>
</dbReference>
<evidence type="ECO:0000313" key="2">
    <source>
        <dbReference type="EMBL" id="OTG23530.1"/>
    </source>
</evidence>
<dbReference type="AlphaFoldDB" id="A0A251UJI2"/>
<protein>
    <submittedName>
        <fullName evidence="2">Uncharacterized protein</fullName>
    </submittedName>
</protein>
<evidence type="ECO:0000313" key="3">
    <source>
        <dbReference type="Proteomes" id="UP000215914"/>
    </source>
</evidence>
<reference evidence="1 3" key="1">
    <citation type="journal article" date="2017" name="Nature">
        <title>The sunflower genome provides insights into oil metabolism, flowering and Asterid evolution.</title>
        <authorList>
            <person name="Badouin H."/>
            <person name="Gouzy J."/>
            <person name="Grassa C.J."/>
            <person name="Murat F."/>
            <person name="Staton S.E."/>
            <person name="Cottret L."/>
            <person name="Lelandais-Briere C."/>
            <person name="Owens G.L."/>
            <person name="Carrere S."/>
            <person name="Mayjonade B."/>
            <person name="Legrand L."/>
            <person name="Gill N."/>
            <person name="Kane N.C."/>
            <person name="Bowers J.E."/>
            <person name="Hubner S."/>
            <person name="Bellec A."/>
            <person name="Berard A."/>
            <person name="Berges H."/>
            <person name="Blanchet N."/>
            <person name="Boniface M.C."/>
            <person name="Brunel D."/>
            <person name="Catrice O."/>
            <person name="Chaidir N."/>
            <person name="Claudel C."/>
            <person name="Donnadieu C."/>
            <person name="Faraut T."/>
            <person name="Fievet G."/>
            <person name="Helmstetter N."/>
            <person name="King M."/>
            <person name="Knapp S.J."/>
            <person name="Lai Z."/>
            <person name="Le Paslier M.C."/>
            <person name="Lippi Y."/>
            <person name="Lorenzon L."/>
            <person name="Mandel J.R."/>
            <person name="Marage G."/>
            <person name="Marchand G."/>
            <person name="Marquand E."/>
            <person name="Bret-Mestries E."/>
            <person name="Morien E."/>
            <person name="Nambeesan S."/>
            <person name="Nguyen T."/>
            <person name="Pegot-Espagnet P."/>
            <person name="Pouilly N."/>
            <person name="Raftis F."/>
            <person name="Sallet E."/>
            <person name="Schiex T."/>
            <person name="Thomas J."/>
            <person name="Vandecasteele C."/>
            <person name="Vares D."/>
            <person name="Vear F."/>
            <person name="Vautrin S."/>
            <person name="Crespi M."/>
            <person name="Mangin B."/>
            <person name="Burke J.M."/>
            <person name="Salse J."/>
            <person name="Munos S."/>
            <person name="Vincourt P."/>
            <person name="Rieseberg L.H."/>
            <person name="Langlade N.B."/>
        </authorList>
    </citation>
    <scope>NUCLEOTIDE SEQUENCE [LARGE SCALE GENOMIC DNA]</scope>
    <source>
        <strain evidence="3">cv. SF193</strain>
        <tissue evidence="1">Leaves</tissue>
    </source>
</reference>